<feature type="non-terminal residue" evidence="1">
    <location>
        <position position="1"/>
    </location>
</feature>
<dbReference type="STRING" id="101127.A0A1X2G5G7"/>
<gene>
    <name evidence="1" type="ORF">DM01DRAFT_1267466</name>
</gene>
<sequence>RHLHTSIASSEEYEFVENFRNFEIMIPARFPVWLNGCLLPARKHPCLRLNTTNLDEIVGNEKD</sequence>
<evidence type="ECO:0000313" key="2">
    <source>
        <dbReference type="Proteomes" id="UP000242146"/>
    </source>
</evidence>
<evidence type="ECO:0000313" key="1">
    <source>
        <dbReference type="EMBL" id="ORX45535.1"/>
    </source>
</evidence>
<proteinExistence type="predicted"/>
<reference evidence="1 2" key="1">
    <citation type="submission" date="2016-07" db="EMBL/GenBank/DDBJ databases">
        <title>Pervasive Adenine N6-methylation of Active Genes in Fungi.</title>
        <authorList>
            <consortium name="DOE Joint Genome Institute"/>
            <person name="Mondo S.J."/>
            <person name="Dannebaum R.O."/>
            <person name="Kuo R.C."/>
            <person name="Labutti K."/>
            <person name="Haridas S."/>
            <person name="Kuo A."/>
            <person name="Salamov A."/>
            <person name="Ahrendt S.R."/>
            <person name="Lipzen A."/>
            <person name="Sullivan W."/>
            <person name="Andreopoulos W.B."/>
            <person name="Clum A."/>
            <person name="Lindquist E."/>
            <person name="Daum C."/>
            <person name="Ramamoorthy G.K."/>
            <person name="Gryganskyi A."/>
            <person name="Culley D."/>
            <person name="Magnuson J.K."/>
            <person name="James T.Y."/>
            <person name="O'Malley M.A."/>
            <person name="Stajich J.E."/>
            <person name="Spatafora J.W."/>
            <person name="Visel A."/>
            <person name="Grigoriev I.V."/>
        </authorList>
    </citation>
    <scope>NUCLEOTIDE SEQUENCE [LARGE SCALE GENOMIC DNA]</scope>
    <source>
        <strain evidence="1 2">NRRL 3301</strain>
    </source>
</reference>
<accession>A0A1X2G5G7</accession>
<protein>
    <submittedName>
        <fullName evidence="1">Uncharacterized protein</fullName>
    </submittedName>
</protein>
<name>A0A1X2G5G7_9FUNG</name>
<dbReference type="Proteomes" id="UP000242146">
    <property type="component" value="Unassembled WGS sequence"/>
</dbReference>
<keyword evidence="2" id="KW-1185">Reference proteome</keyword>
<comment type="caution">
    <text evidence="1">The sequence shown here is derived from an EMBL/GenBank/DDBJ whole genome shotgun (WGS) entry which is preliminary data.</text>
</comment>
<organism evidence="1 2">
    <name type="scientific">Hesseltinella vesiculosa</name>
    <dbReference type="NCBI Taxonomy" id="101127"/>
    <lineage>
        <taxon>Eukaryota</taxon>
        <taxon>Fungi</taxon>
        <taxon>Fungi incertae sedis</taxon>
        <taxon>Mucoromycota</taxon>
        <taxon>Mucoromycotina</taxon>
        <taxon>Mucoromycetes</taxon>
        <taxon>Mucorales</taxon>
        <taxon>Cunninghamellaceae</taxon>
        <taxon>Hesseltinella</taxon>
    </lineage>
</organism>
<dbReference type="AlphaFoldDB" id="A0A1X2G5G7"/>
<dbReference type="EMBL" id="MCGT01000042">
    <property type="protein sequence ID" value="ORX45535.1"/>
    <property type="molecule type" value="Genomic_DNA"/>
</dbReference>
<feature type="non-terminal residue" evidence="1">
    <location>
        <position position="63"/>
    </location>
</feature>